<protein>
    <submittedName>
        <fullName evidence="5">DnaJ domain protein</fullName>
    </submittedName>
</protein>
<dbReference type="OrthoDB" id="666364at2759"/>
<keyword evidence="6" id="KW-1185">Reference proteome</keyword>
<dbReference type="InterPro" id="IPR024586">
    <property type="entry name" value="DnaJ-like_C11_C"/>
</dbReference>
<keyword evidence="3" id="KW-0812">Transmembrane</keyword>
<dbReference type="InterPro" id="IPR001623">
    <property type="entry name" value="DnaJ_domain"/>
</dbReference>
<dbReference type="PANTHER" id="PTHR44157:SF1">
    <property type="entry name" value="DNAJ HOMOLOG SUBFAMILY C MEMBER 11"/>
    <property type="match status" value="1"/>
</dbReference>
<dbReference type="Pfam" id="PF11875">
    <property type="entry name" value="DnaJ-like_C11_C"/>
    <property type="match status" value="2"/>
</dbReference>
<dbReference type="CDD" id="cd06257">
    <property type="entry name" value="DnaJ"/>
    <property type="match status" value="1"/>
</dbReference>
<keyword evidence="1" id="KW-0143">Chaperone</keyword>
<evidence type="ECO:0000256" key="1">
    <source>
        <dbReference type="ARBA" id="ARBA00023186"/>
    </source>
</evidence>
<dbReference type="PRINTS" id="PR00625">
    <property type="entry name" value="JDOMAIN"/>
</dbReference>
<evidence type="ECO:0000256" key="2">
    <source>
        <dbReference type="SAM" id="MobiDB-lite"/>
    </source>
</evidence>
<evidence type="ECO:0000313" key="6">
    <source>
        <dbReference type="Proteomes" id="UP000248405"/>
    </source>
</evidence>
<dbReference type="PANTHER" id="PTHR44157">
    <property type="entry name" value="DNAJ HOMOLOG SUBFAMILY C MEMBER 11"/>
    <property type="match status" value="1"/>
</dbReference>
<evidence type="ECO:0000259" key="4">
    <source>
        <dbReference type="PROSITE" id="PS50076"/>
    </source>
</evidence>
<reference evidence="5" key="1">
    <citation type="submission" date="2016-12" db="EMBL/GenBank/DDBJ databases">
        <title>The genomes of Aspergillus section Nigri reveals drivers in fungal speciation.</title>
        <authorList>
            <consortium name="DOE Joint Genome Institute"/>
            <person name="Vesth T.C."/>
            <person name="Nybo J."/>
            <person name="Theobald S."/>
            <person name="Brandl J."/>
            <person name="Frisvad J.C."/>
            <person name="Nielsen K.F."/>
            <person name="Lyhne E.K."/>
            <person name="Kogle M.E."/>
            <person name="Kuo A."/>
            <person name="Riley R."/>
            <person name="Clum A."/>
            <person name="Nolan M."/>
            <person name="Lipzen A."/>
            <person name="Salamov A."/>
            <person name="Henrissat B."/>
            <person name="Wiebenga A."/>
            <person name="De Vries R.P."/>
            <person name="Grigoriev I.V."/>
            <person name="Mortensen U.H."/>
            <person name="Andersen M.R."/>
            <person name="Baker S.E."/>
        </authorList>
    </citation>
    <scope>NUCLEOTIDE SEQUENCE [LARGE SCALE GENOMIC DNA]</scope>
    <source>
        <strain evidence="5">CBS 113365</strain>
    </source>
</reference>
<organism evidence="5 6">
    <name type="scientific">Aspergillus vadensis (strain CBS 113365 / IMI 142717 / IBT 24658)</name>
    <dbReference type="NCBI Taxonomy" id="1448311"/>
    <lineage>
        <taxon>Eukaryota</taxon>
        <taxon>Fungi</taxon>
        <taxon>Dikarya</taxon>
        <taxon>Ascomycota</taxon>
        <taxon>Pezizomycotina</taxon>
        <taxon>Eurotiomycetes</taxon>
        <taxon>Eurotiomycetidae</taxon>
        <taxon>Eurotiales</taxon>
        <taxon>Aspergillaceae</taxon>
        <taxon>Aspergillus</taxon>
        <taxon>Aspergillus subgen. Circumdati</taxon>
    </lineage>
</organism>
<dbReference type="GO" id="GO:0042407">
    <property type="term" value="P:cristae formation"/>
    <property type="evidence" value="ECO:0007669"/>
    <property type="project" value="TreeGrafter"/>
</dbReference>
<dbReference type="SUPFAM" id="SSF46565">
    <property type="entry name" value="Chaperone J-domain"/>
    <property type="match status" value="1"/>
</dbReference>
<dbReference type="InterPro" id="IPR018253">
    <property type="entry name" value="DnaJ_domain_CS"/>
</dbReference>
<dbReference type="SMART" id="SM00271">
    <property type="entry name" value="DnaJ"/>
    <property type="match status" value="1"/>
</dbReference>
<feature type="region of interest" description="Disordered" evidence="2">
    <location>
        <begin position="1"/>
        <end position="21"/>
    </location>
</feature>
<dbReference type="PROSITE" id="PS50076">
    <property type="entry name" value="DNAJ_2"/>
    <property type="match status" value="1"/>
</dbReference>
<dbReference type="GO" id="GO:0005739">
    <property type="term" value="C:mitochondrion"/>
    <property type="evidence" value="ECO:0007669"/>
    <property type="project" value="GOC"/>
</dbReference>
<dbReference type="EMBL" id="KZ821624">
    <property type="protein sequence ID" value="PYH69264.1"/>
    <property type="molecule type" value="Genomic_DNA"/>
</dbReference>
<sequence>MGSNPPPPPKDQDEASSPPEEVDYYAILNLPRSPPPTEAQIRSAYRTLTLSFHPDKQPAELADSARRHFDRIQEAYDTLVDPKKRAVYDELGVQGMKQEWVILDRIAKDMRVGVRAMSGEEFRGWFLEVMKRRERAVVERMVGSRGSITIGFDASNAVSYDEGEDALYIEMPSPKPSNYALGFSFKAPLPRLGFFLGREGEDENESENDEGLETRKLFKEYGEETELTFNAGISGEVEQMHQEANFKFPDGRKETHLLPLPYFLIANQINLGVGASQLFGGPYSVKGLAKPPFAFMQNSVMSVNASVLPHPSLETTWTKSFVPIPGAKPISVQVDVDFDRSPQRAPPRFALKVTRQIGDRRFLVSSWSSGSLLWPKPFRHFFLPLIEFGLNADTAMSVPTHPSFFQIGVVSQPKRQISPADVEEEMEGDEEDEEFEMLRRQQRKEIGAAEAWQTNVTATPMQTTLSFVYSRNVFSGKSAYERLRSEWSSEGHHSLPEDNEPRSVRVNVETTVGRDLALGWHIEGTRQVGDFTRMGLGVGVRDMQGLVVTVSWSRLGQKIRVPISVIPFGLVDVDVAAMAIICPWLAYCALEFGFIRPRERKRHRRAIARRQKQLRRLVPKKRAESQEAIEIMTEQVQRRQAKEAKQGGLVILRAEYGYYPSKKDRESGRGLEVTDVSIPVAALVDHGQLAIPKEMAKVSLNPPVGDASSADSSLTQSHILGFHDPAPLLPKMLKIWYNYHGQEHYVEAKETEDISCPMRSHLL</sequence>
<dbReference type="PROSITE" id="PS00636">
    <property type="entry name" value="DNAJ_1"/>
    <property type="match status" value="1"/>
</dbReference>
<evidence type="ECO:0000313" key="5">
    <source>
        <dbReference type="EMBL" id="PYH69264.1"/>
    </source>
</evidence>
<evidence type="ECO:0000256" key="3">
    <source>
        <dbReference type="SAM" id="Phobius"/>
    </source>
</evidence>
<keyword evidence="3" id="KW-1133">Transmembrane helix</keyword>
<dbReference type="Gene3D" id="1.10.287.110">
    <property type="entry name" value="DnaJ domain"/>
    <property type="match status" value="1"/>
</dbReference>
<accession>A0A319BBH0</accession>
<feature type="domain" description="J" evidence="4">
    <location>
        <begin position="23"/>
        <end position="92"/>
    </location>
</feature>
<dbReference type="InterPro" id="IPR036869">
    <property type="entry name" value="J_dom_sf"/>
</dbReference>
<dbReference type="Proteomes" id="UP000248405">
    <property type="component" value="Unassembled WGS sequence"/>
</dbReference>
<dbReference type="AlphaFoldDB" id="A0A319BBH0"/>
<feature type="transmembrane region" description="Helical" evidence="3">
    <location>
        <begin position="575"/>
        <end position="595"/>
    </location>
</feature>
<dbReference type="InterPro" id="IPR052243">
    <property type="entry name" value="Mito_inner_membrane_organizer"/>
</dbReference>
<dbReference type="Pfam" id="PF00226">
    <property type="entry name" value="DnaJ"/>
    <property type="match status" value="1"/>
</dbReference>
<name>A0A319BBH0_ASPVC</name>
<proteinExistence type="predicted"/>
<keyword evidence="3" id="KW-0472">Membrane</keyword>
<gene>
    <name evidence="5" type="ORF">BO88DRAFT_45244</name>
</gene>
<dbReference type="RefSeq" id="XP_025563058.1">
    <property type="nucleotide sequence ID" value="XM_025710695.1"/>
</dbReference>
<dbReference type="GeneID" id="37215287"/>